<evidence type="ECO:0000256" key="1">
    <source>
        <dbReference type="ARBA" id="ARBA00004141"/>
    </source>
</evidence>
<keyword evidence="4 6" id="KW-1133">Transmembrane helix</keyword>
<comment type="subcellular location">
    <subcellularLocation>
        <location evidence="1">Membrane</location>
        <topology evidence="1">Multi-pass membrane protein</topology>
    </subcellularLocation>
</comment>
<sequence>MSKAAVKNTTIQLVKYGIIGVGNTLITLISFYVVNTICGFSYTTANIIGYVLGIANSFIWNRNWVFKTHNNWLREASLFLIGFFICYALQLGAGYYMLNHTPLADIQISWLPMKNPSENIVMCISMVIYTLANYCYNRFVTFHQPKQK</sequence>
<evidence type="ECO:0000256" key="3">
    <source>
        <dbReference type="ARBA" id="ARBA00022692"/>
    </source>
</evidence>
<reference evidence="8" key="1">
    <citation type="submission" date="2020-10" db="EMBL/GenBank/DDBJ databases">
        <authorList>
            <person name="Gilroy R."/>
        </authorList>
    </citation>
    <scope>NUCLEOTIDE SEQUENCE</scope>
    <source>
        <strain evidence="8">17073</strain>
    </source>
</reference>
<comment type="similarity">
    <text evidence="2">Belongs to the GtrA family.</text>
</comment>
<dbReference type="GO" id="GO:0005886">
    <property type="term" value="C:plasma membrane"/>
    <property type="evidence" value="ECO:0007669"/>
    <property type="project" value="TreeGrafter"/>
</dbReference>
<evidence type="ECO:0000313" key="8">
    <source>
        <dbReference type="EMBL" id="HIU39616.1"/>
    </source>
</evidence>
<dbReference type="Proteomes" id="UP000824076">
    <property type="component" value="Unassembled WGS sequence"/>
</dbReference>
<evidence type="ECO:0000256" key="2">
    <source>
        <dbReference type="ARBA" id="ARBA00009399"/>
    </source>
</evidence>
<evidence type="ECO:0000256" key="4">
    <source>
        <dbReference type="ARBA" id="ARBA00022989"/>
    </source>
</evidence>
<protein>
    <submittedName>
        <fullName evidence="8">GtrA family protein</fullName>
    </submittedName>
</protein>
<feature type="transmembrane region" description="Helical" evidence="6">
    <location>
        <begin position="40"/>
        <end position="60"/>
    </location>
</feature>
<organism evidence="8 9">
    <name type="scientific">Candidatus Limisoma intestinavium</name>
    <dbReference type="NCBI Taxonomy" id="2840856"/>
    <lineage>
        <taxon>Bacteria</taxon>
        <taxon>Pseudomonadati</taxon>
        <taxon>Bacteroidota</taxon>
        <taxon>Bacteroidia</taxon>
        <taxon>Bacteroidales</taxon>
        <taxon>Candidatus Limisoma</taxon>
    </lineage>
</organism>
<dbReference type="PANTHER" id="PTHR38459">
    <property type="entry name" value="PROPHAGE BACTOPRENOL-LINKED GLUCOSE TRANSLOCASE HOMOLOG"/>
    <property type="match status" value="1"/>
</dbReference>
<feature type="transmembrane region" description="Helical" evidence="6">
    <location>
        <begin position="118"/>
        <end position="136"/>
    </location>
</feature>
<proteinExistence type="inferred from homology"/>
<evidence type="ECO:0000313" key="9">
    <source>
        <dbReference type="Proteomes" id="UP000824076"/>
    </source>
</evidence>
<dbReference type="Pfam" id="PF04138">
    <property type="entry name" value="GtrA_DPMS_TM"/>
    <property type="match status" value="1"/>
</dbReference>
<evidence type="ECO:0000259" key="7">
    <source>
        <dbReference type="Pfam" id="PF04138"/>
    </source>
</evidence>
<evidence type="ECO:0000256" key="5">
    <source>
        <dbReference type="ARBA" id="ARBA00023136"/>
    </source>
</evidence>
<keyword evidence="5 6" id="KW-0472">Membrane</keyword>
<name>A0A9D1IN21_9BACT</name>
<gene>
    <name evidence="8" type="ORF">IAD18_08130</name>
</gene>
<reference evidence="8" key="2">
    <citation type="journal article" date="2021" name="PeerJ">
        <title>Extensive microbial diversity within the chicken gut microbiome revealed by metagenomics and culture.</title>
        <authorList>
            <person name="Gilroy R."/>
            <person name="Ravi A."/>
            <person name="Getino M."/>
            <person name="Pursley I."/>
            <person name="Horton D.L."/>
            <person name="Alikhan N.F."/>
            <person name="Baker D."/>
            <person name="Gharbi K."/>
            <person name="Hall N."/>
            <person name="Watson M."/>
            <person name="Adriaenssens E.M."/>
            <person name="Foster-Nyarko E."/>
            <person name="Jarju S."/>
            <person name="Secka A."/>
            <person name="Antonio M."/>
            <person name="Oren A."/>
            <person name="Chaudhuri R.R."/>
            <person name="La Ragione R."/>
            <person name="Hildebrand F."/>
            <person name="Pallen M.J."/>
        </authorList>
    </citation>
    <scope>NUCLEOTIDE SEQUENCE</scope>
    <source>
        <strain evidence="8">17073</strain>
    </source>
</reference>
<feature type="domain" description="GtrA/DPMS transmembrane" evidence="7">
    <location>
        <begin position="15"/>
        <end position="142"/>
    </location>
</feature>
<comment type="caution">
    <text evidence="8">The sequence shown here is derived from an EMBL/GenBank/DDBJ whole genome shotgun (WGS) entry which is preliminary data.</text>
</comment>
<keyword evidence="3 6" id="KW-0812">Transmembrane</keyword>
<dbReference type="AlphaFoldDB" id="A0A9D1IN21"/>
<feature type="transmembrane region" description="Helical" evidence="6">
    <location>
        <begin position="12"/>
        <end position="34"/>
    </location>
</feature>
<dbReference type="InterPro" id="IPR051401">
    <property type="entry name" value="GtrA_CellWall_Glycosyl"/>
</dbReference>
<feature type="transmembrane region" description="Helical" evidence="6">
    <location>
        <begin position="72"/>
        <end position="98"/>
    </location>
</feature>
<evidence type="ECO:0000256" key="6">
    <source>
        <dbReference type="SAM" id="Phobius"/>
    </source>
</evidence>
<dbReference type="EMBL" id="DVMS01000227">
    <property type="protein sequence ID" value="HIU39616.1"/>
    <property type="molecule type" value="Genomic_DNA"/>
</dbReference>
<accession>A0A9D1IN21</accession>
<dbReference type="InterPro" id="IPR007267">
    <property type="entry name" value="GtrA_DPMS_TM"/>
</dbReference>
<dbReference type="PANTHER" id="PTHR38459:SF1">
    <property type="entry name" value="PROPHAGE BACTOPRENOL-LINKED GLUCOSE TRANSLOCASE HOMOLOG"/>
    <property type="match status" value="1"/>
</dbReference>
<dbReference type="GO" id="GO:0000271">
    <property type="term" value="P:polysaccharide biosynthetic process"/>
    <property type="evidence" value="ECO:0007669"/>
    <property type="project" value="InterPro"/>
</dbReference>